<sequence length="268" mass="30229">MDFLANSSKQKHFVLVHGAGHGAWCWYKLKPLLESTGQRVTAIDLSASGINTKSLDEIHTLHDYAEPLMEFMAAVPPDQKVILVGHSFGGYCLALAMEHFPEKISIAVFVAAFMPDTIHDASYVGNQFAERFPAEDMLDTEYFVYGSSEEPRTVMSFGPKFLETNAYQLCSMEDLELAKLLVRPTHTLNQHFPKANKFSADKYGSVQRAYIICSQDRTFLTSFQHWLVENIGATEVREIKEADHMAMLSKPQELCKYLLDIANKVHLS</sequence>
<evidence type="ECO:0000256" key="3">
    <source>
        <dbReference type="ARBA" id="ARBA00022487"/>
    </source>
</evidence>
<organism evidence="7 8">
    <name type="scientific">Coffea canephora</name>
    <name type="common">Robusta coffee</name>
    <dbReference type="NCBI Taxonomy" id="49390"/>
    <lineage>
        <taxon>Eukaryota</taxon>
        <taxon>Viridiplantae</taxon>
        <taxon>Streptophyta</taxon>
        <taxon>Embryophyta</taxon>
        <taxon>Tracheophyta</taxon>
        <taxon>Spermatophyta</taxon>
        <taxon>Magnoliopsida</taxon>
        <taxon>eudicotyledons</taxon>
        <taxon>Gunneridae</taxon>
        <taxon>Pentapetalae</taxon>
        <taxon>asterids</taxon>
        <taxon>lamiids</taxon>
        <taxon>Gentianales</taxon>
        <taxon>Rubiaceae</taxon>
        <taxon>Ixoroideae</taxon>
        <taxon>Gardenieae complex</taxon>
        <taxon>Bertiereae - Coffeeae clade</taxon>
        <taxon>Coffeeae</taxon>
        <taxon>Coffea</taxon>
    </lineage>
</organism>
<dbReference type="GO" id="GO:0080032">
    <property type="term" value="F:methyl jasmonate esterase activity"/>
    <property type="evidence" value="ECO:0007669"/>
    <property type="project" value="TreeGrafter"/>
</dbReference>
<dbReference type="InterPro" id="IPR000073">
    <property type="entry name" value="AB_hydrolase_1"/>
</dbReference>
<protein>
    <recommendedName>
        <fullName evidence="6">AB hydrolase-1 domain-containing protein</fullName>
    </recommendedName>
</protein>
<accession>A0A068UQU1</accession>
<dbReference type="SUPFAM" id="SSF53474">
    <property type="entry name" value="alpha/beta-Hydrolases"/>
    <property type="match status" value="1"/>
</dbReference>
<dbReference type="EMBL" id="HG739131">
    <property type="protein sequence ID" value="CDP10786.1"/>
    <property type="molecule type" value="Genomic_DNA"/>
</dbReference>
<name>A0A068UQU1_COFCA</name>
<dbReference type="GO" id="GO:0009696">
    <property type="term" value="P:salicylic acid metabolic process"/>
    <property type="evidence" value="ECO:0007669"/>
    <property type="project" value="TreeGrafter"/>
</dbReference>
<dbReference type="FunCoup" id="A0A068UQU1">
    <property type="interactions" value="49"/>
</dbReference>
<dbReference type="PhylomeDB" id="A0A068UQU1"/>
<dbReference type="GO" id="GO:0080031">
    <property type="term" value="F:methyl salicylate esterase activity"/>
    <property type="evidence" value="ECO:0007669"/>
    <property type="project" value="TreeGrafter"/>
</dbReference>
<evidence type="ECO:0000256" key="1">
    <source>
        <dbReference type="ARBA" id="ARBA00004913"/>
    </source>
</evidence>
<comment type="pathway">
    <text evidence="1">Alkaloid biosynthesis.</text>
</comment>
<evidence type="ECO:0000256" key="4">
    <source>
        <dbReference type="ARBA" id="ARBA00022589"/>
    </source>
</evidence>
<dbReference type="Pfam" id="PF12697">
    <property type="entry name" value="Abhydrolase_6"/>
    <property type="match status" value="1"/>
</dbReference>
<comment type="similarity">
    <text evidence="2">Belongs to the AB hydrolase superfamily.</text>
</comment>
<keyword evidence="3" id="KW-0719">Serine esterase</keyword>
<keyword evidence="5" id="KW-0378">Hydrolase</keyword>
<dbReference type="GO" id="GO:0009694">
    <property type="term" value="P:jasmonic acid metabolic process"/>
    <property type="evidence" value="ECO:0007669"/>
    <property type="project" value="TreeGrafter"/>
</dbReference>
<dbReference type="OMA" id="HTFSHYS"/>
<keyword evidence="4" id="KW-0017">Alkaloid metabolism</keyword>
<evidence type="ECO:0000256" key="5">
    <source>
        <dbReference type="ARBA" id="ARBA00022801"/>
    </source>
</evidence>
<dbReference type="Proteomes" id="UP000295252">
    <property type="component" value="Chromosome VII"/>
</dbReference>
<dbReference type="GO" id="GO:0080030">
    <property type="term" value="F:methyl indole-3-acetate esterase activity"/>
    <property type="evidence" value="ECO:0007669"/>
    <property type="project" value="TreeGrafter"/>
</dbReference>
<dbReference type="FunFam" id="3.40.50.1820:FF:000051">
    <property type="entry name" value="(S)-hydroxynitrile lyase"/>
    <property type="match status" value="1"/>
</dbReference>
<dbReference type="Gramene" id="CDP10786">
    <property type="protein sequence ID" value="CDP10786"/>
    <property type="gene ID" value="GSCOC_T00031654001"/>
</dbReference>
<dbReference type="STRING" id="49390.A0A068UQU1"/>
<gene>
    <name evidence="7" type="ORF">GSCOC_T00031654001</name>
</gene>
<dbReference type="Gene3D" id="3.40.50.1820">
    <property type="entry name" value="alpha/beta hydrolase"/>
    <property type="match status" value="1"/>
</dbReference>
<evidence type="ECO:0000259" key="6">
    <source>
        <dbReference type="Pfam" id="PF12697"/>
    </source>
</evidence>
<dbReference type="InParanoid" id="A0A068UQU1"/>
<dbReference type="OrthoDB" id="408373at2759"/>
<feature type="domain" description="AB hydrolase-1" evidence="6">
    <location>
        <begin position="13"/>
        <end position="254"/>
    </location>
</feature>
<dbReference type="InterPro" id="IPR029058">
    <property type="entry name" value="AB_hydrolase_fold"/>
</dbReference>
<dbReference type="PANTHER" id="PTHR10992">
    <property type="entry name" value="METHYLESTERASE FAMILY MEMBER"/>
    <property type="match status" value="1"/>
</dbReference>
<reference evidence="8" key="1">
    <citation type="journal article" date="2014" name="Science">
        <title>The coffee genome provides insight into the convergent evolution of caffeine biosynthesis.</title>
        <authorList>
            <person name="Denoeud F."/>
            <person name="Carretero-Paulet L."/>
            <person name="Dereeper A."/>
            <person name="Droc G."/>
            <person name="Guyot R."/>
            <person name="Pietrella M."/>
            <person name="Zheng C."/>
            <person name="Alberti A."/>
            <person name="Anthony F."/>
            <person name="Aprea G."/>
            <person name="Aury J.M."/>
            <person name="Bento P."/>
            <person name="Bernard M."/>
            <person name="Bocs S."/>
            <person name="Campa C."/>
            <person name="Cenci A."/>
            <person name="Combes M.C."/>
            <person name="Crouzillat D."/>
            <person name="Da Silva C."/>
            <person name="Daddiego L."/>
            <person name="De Bellis F."/>
            <person name="Dussert S."/>
            <person name="Garsmeur O."/>
            <person name="Gayraud T."/>
            <person name="Guignon V."/>
            <person name="Jahn K."/>
            <person name="Jamilloux V."/>
            <person name="Joet T."/>
            <person name="Labadie K."/>
            <person name="Lan T."/>
            <person name="Leclercq J."/>
            <person name="Lepelley M."/>
            <person name="Leroy T."/>
            <person name="Li L.T."/>
            <person name="Librado P."/>
            <person name="Lopez L."/>
            <person name="Munoz A."/>
            <person name="Noel B."/>
            <person name="Pallavicini A."/>
            <person name="Perrotta G."/>
            <person name="Poncet V."/>
            <person name="Pot D."/>
            <person name="Priyono X."/>
            <person name="Rigoreau M."/>
            <person name="Rouard M."/>
            <person name="Rozas J."/>
            <person name="Tranchant-Dubreuil C."/>
            <person name="VanBuren R."/>
            <person name="Zhang Q."/>
            <person name="Andrade A.C."/>
            <person name="Argout X."/>
            <person name="Bertrand B."/>
            <person name="de Kochko A."/>
            <person name="Graziosi G."/>
            <person name="Henry R.J."/>
            <person name="Jayarama X."/>
            <person name="Ming R."/>
            <person name="Nagai C."/>
            <person name="Rounsley S."/>
            <person name="Sankoff D."/>
            <person name="Giuliano G."/>
            <person name="Albert V.A."/>
            <person name="Wincker P."/>
            <person name="Lashermes P."/>
        </authorList>
    </citation>
    <scope>NUCLEOTIDE SEQUENCE [LARGE SCALE GENOMIC DNA]</scope>
    <source>
        <strain evidence="8">cv. DH200-94</strain>
    </source>
</reference>
<keyword evidence="8" id="KW-1185">Reference proteome</keyword>
<proteinExistence type="inferred from homology"/>
<dbReference type="InterPro" id="IPR045889">
    <property type="entry name" value="MES/HNL"/>
</dbReference>
<dbReference type="PANTHER" id="PTHR10992:SF1083">
    <property type="entry name" value="METHYLESTERASE 1"/>
    <property type="match status" value="1"/>
</dbReference>
<evidence type="ECO:0000313" key="7">
    <source>
        <dbReference type="EMBL" id="CDP10786.1"/>
    </source>
</evidence>
<dbReference type="AlphaFoldDB" id="A0A068UQU1"/>
<evidence type="ECO:0000313" key="8">
    <source>
        <dbReference type="Proteomes" id="UP000295252"/>
    </source>
</evidence>
<evidence type="ECO:0000256" key="2">
    <source>
        <dbReference type="ARBA" id="ARBA00008645"/>
    </source>
</evidence>
<dbReference type="GO" id="GO:0009820">
    <property type="term" value="P:alkaloid metabolic process"/>
    <property type="evidence" value="ECO:0007669"/>
    <property type="project" value="UniProtKB-KW"/>
</dbReference>